<dbReference type="InterPro" id="IPR019734">
    <property type="entry name" value="TPR_rpt"/>
</dbReference>
<gene>
    <name evidence="5" type="ORF">SR41_09465</name>
</gene>
<accession>A0A0D1MKN1</accession>
<dbReference type="GO" id="GO:0046813">
    <property type="term" value="P:receptor-mediated virion attachment to host cell"/>
    <property type="evidence" value="ECO:0007669"/>
    <property type="project" value="TreeGrafter"/>
</dbReference>
<feature type="compositionally biased region" description="Pro residues" evidence="4">
    <location>
        <begin position="134"/>
        <end position="156"/>
    </location>
</feature>
<dbReference type="Proteomes" id="UP000033203">
    <property type="component" value="Unassembled WGS sequence"/>
</dbReference>
<keyword evidence="1" id="KW-0677">Repeat</keyword>
<dbReference type="InterPro" id="IPR011990">
    <property type="entry name" value="TPR-like_helical_dom_sf"/>
</dbReference>
<dbReference type="GO" id="GO:0009279">
    <property type="term" value="C:cell outer membrane"/>
    <property type="evidence" value="ECO:0007669"/>
    <property type="project" value="TreeGrafter"/>
</dbReference>
<evidence type="ECO:0000256" key="3">
    <source>
        <dbReference type="PROSITE-ProRule" id="PRU00339"/>
    </source>
</evidence>
<dbReference type="EMBL" id="JXTP01000036">
    <property type="protein sequence ID" value="KIU28036.1"/>
    <property type="molecule type" value="Genomic_DNA"/>
</dbReference>
<dbReference type="SMART" id="SM00028">
    <property type="entry name" value="TPR"/>
    <property type="match status" value="2"/>
</dbReference>
<dbReference type="PANTHER" id="PTHR44858">
    <property type="entry name" value="TETRATRICOPEPTIDE REPEAT PROTEIN 6"/>
    <property type="match status" value="1"/>
</dbReference>
<feature type="repeat" description="TPR" evidence="3">
    <location>
        <begin position="251"/>
        <end position="284"/>
    </location>
</feature>
<dbReference type="AlphaFoldDB" id="A0A0D1MKN1"/>
<dbReference type="InterPro" id="IPR050498">
    <property type="entry name" value="Ycf3"/>
</dbReference>
<proteinExistence type="predicted"/>
<dbReference type="SUPFAM" id="SSF48452">
    <property type="entry name" value="TPR-like"/>
    <property type="match status" value="1"/>
</dbReference>
<evidence type="ECO:0000313" key="6">
    <source>
        <dbReference type="Proteomes" id="UP000033203"/>
    </source>
</evidence>
<dbReference type="PANTHER" id="PTHR44858:SF1">
    <property type="entry name" value="UDP-N-ACETYLGLUCOSAMINE--PEPTIDE N-ACETYLGLUCOSAMINYLTRANSFERASE SPINDLY-RELATED"/>
    <property type="match status" value="1"/>
</dbReference>
<comment type="caution">
    <text evidence="5">The sequence shown here is derived from an EMBL/GenBank/DDBJ whole genome shotgun (WGS) entry which is preliminary data.</text>
</comment>
<feature type="region of interest" description="Disordered" evidence="4">
    <location>
        <begin position="297"/>
        <end position="320"/>
    </location>
</feature>
<evidence type="ECO:0000256" key="2">
    <source>
        <dbReference type="ARBA" id="ARBA00022803"/>
    </source>
</evidence>
<evidence type="ECO:0000313" key="5">
    <source>
        <dbReference type="EMBL" id="KIU28036.1"/>
    </source>
</evidence>
<dbReference type="PATRIC" id="fig|1549858.7.peg.2537"/>
<protein>
    <submittedName>
        <fullName evidence="5">Uncharacterized protein</fullName>
    </submittedName>
</protein>
<dbReference type="Gene3D" id="1.25.40.10">
    <property type="entry name" value="Tetratricopeptide repeat domain"/>
    <property type="match status" value="1"/>
</dbReference>
<feature type="repeat" description="TPR" evidence="3">
    <location>
        <begin position="217"/>
        <end position="250"/>
    </location>
</feature>
<feature type="compositionally biased region" description="Basic and acidic residues" evidence="4">
    <location>
        <begin position="76"/>
        <end position="100"/>
    </location>
</feature>
<feature type="region of interest" description="Disordered" evidence="4">
    <location>
        <begin position="76"/>
        <end position="209"/>
    </location>
</feature>
<evidence type="ECO:0000256" key="4">
    <source>
        <dbReference type="SAM" id="MobiDB-lite"/>
    </source>
</evidence>
<feature type="compositionally biased region" description="Pro residues" evidence="4">
    <location>
        <begin position="163"/>
        <end position="177"/>
    </location>
</feature>
<feature type="compositionally biased region" description="Low complexity" evidence="4">
    <location>
        <begin position="20"/>
        <end position="31"/>
    </location>
</feature>
<evidence type="ECO:0000256" key="1">
    <source>
        <dbReference type="ARBA" id="ARBA00022737"/>
    </source>
</evidence>
<name>A0A0D1MKN1_9SPHN</name>
<keyword evidence="2 3" id="KW-0802">TPR repeat</keyword>
<dbReference type="PROSITE" id="PS50005">
    <property type="entry name" value="TPR"/>
    <property type="match status" value="2"/>
</dbReference>
<dbReference type="Pfam" id="PF13181">
    <property type="entry name" value="TPR_8"/>
    <property type="match status" value="1"/>
</dbReference>
<organism evidence="5 6">
    <name type="scientific">Sphingomonas melonis</name>
    <dbReference type="NCBI Taxonomy" id="152682"/>
    <lineage>
        <taxon>Bacteria</taxon>
        <taxon>Pseudomonadati</taxon>
        <taxon>Pseudomonadota</taxon>
        <taxon>Alphaproteobacteria</taxon>
        <taxon>Sphingomonadales</taxon>
        <taxon>Sphingomonadaceae</taxon>
        <taxon>Sphingomonas</taxon>
    </lineage>
</organism>
<reference evidence="5 6" key="1">
    <citation type="submission" date="2015-01" db="EMBL/GenBank/DDBJ databases">
        <title>Genome of Sphingomonas taxi strain 30a.</title>
        <authorList>
            <person name="Eevers N."/>
            <person name="Van Hamme J."/>
            <person name="Bottos E."/>
            <person name="Weyens N."/>
            <person name="Vangronsveld J."/>
        </authorList>
    </citation>
    <scope>NUCLEOTIDE SEQUENCE [LARGE SCALE GENOMIC DNA]</scope>
    <source>
        <strain evidence="5 6">30a</strain>
    </source>
</reference>
<feature type="compositionally biased region" description="Low complexity" evidence="4">
    <location>
        <begin position="112"/>
        <end position="121"/>
    </location>
</feature>
<feature type="region of interest" description="Disordered" evidence="4">
    <location>
        <begin position="1"/>
        <end position="54"/>
    </location>
</feature>
<sequence>MDDDLAHQLPDPPPPRPAARRAALDAAMARFDGVEAPTPPRRHPPARAGWRLRPGPVGALASIALVALVGIPMALDHRDVPSEVARQRPKSDARPERIVADRTTPAPPSAVKAEPTPTPAAKTRRATERQEEAVPPPPSVPAPVSAPAPVFAPAPVPEAVVEPAPPPPPPPPPPAPAAPMSAPAQAQDVVVTGSRVARRTGVGRYTERASSIAADPADTALRTGLAALETGDSTAAIGALDRAIALRPDLASAYLNRALAYRQRSDLARAEKDMDRAIRLDRSARAYRLRSDIRAARGDAKGAQKDRERAEQLEGDGAGR</sequence>